<dbReference type="Proteomes" id="UP001387110">
    <property type="component" value="Unassembled WGS sequence"/>
</dbReference>
<name>A0ABU8EDE1_9BACL</name>
<gene>
    <name evidence="1" type="ORF">SZL87_00860</name>
</gene>
<dbReference type="PROSITE" id="PS51257">
    <property type="entry name" value="PROKAR_LIPOPROTEIN"/>
    <property type="match status" value="1"/>
</dbReference>
<sequence length="422" mass="48301">MRRYIHTGILAGAVLLAGCGKEEYLDLTYDANYWGGISTTFDGQEITDLPKKQTAALLKVCQQKPDMKRLPDRYVQHEGFDLYFLPQSVQGREFQHVRFLSDEKKDYLACQPIRHADYAIHQIKRSDYPFVNWSKQPVKAKSTIVRFKPVPKKVIDQQKQENEESKQSKEVGHYLFPSYQLSLPPEGQFVLFMKDKSKDDEQTLFETTESLSGSELNLAFRVIPNSGLQHTSIELMTSGDRIGIPSVIQDHVMGQSYQIERKQLPDTLSVGQTVPFATVRKKEEGKIIQETSIYMRLNPTYEKPANYKYVFFDTSPTSYVGFIHQSPKQLVESDYKFVSAIPDKLAKKIAQELKETDVMEPQGTKLNQKKLTLMRQGKSQTFELFERKRAKKLEIYVVKKGTKNGAKLSGTTSEALSEVLNK</sequence>
<evidence type="ECO:0000313" key="2">
    <source>
        <dbReference type="Proteomes" id="UP001387110"/>
    </source>
</evidence>
<proteinExistence type="predicted"/>
<dbReference type="EMBL" id="JBAWKY010000001">
    <property type="protein sequence ID" value="MEI4460964.1"/>
    <property type="molecule type" value="Genomic_DNA"/>
</dbReference>
<accession>A0ABU8EDE1</accession>
<comment type="caution">
    <text evidence="1">The sequence shown here is derived from an EMBL/GenBank/DDBJ whole genome shotgun (WGS) entry which is preliminary data.</text>
</comment>
<keyword evidence="2" id="KW-1185">Reference proteome</keyword>
<reference evidence="1 2" key="1">
    <citation type="submission" date="2023-12" db="EMBL/GenBank/DDBJ databases">
        <authorList>
            <person name="Easwaran N."/>
            <person name="Lazarus H.P.S."/>
        </authorList>
    </citation>
    <scope>NUCLEOTIDE SEQUENCE [LARGE SCALE GENOMIC DNA]</scope>
    <source>
        <strain evidence="1 2">VIT-2023</strain>
    </source>
</reference>
<protein>
    <recommendedName>
        <fullName evidence="3">Lipoprotein</fullName>
    </recommendedName>
</protein>
<dbReference type="RefSeq" id="WP_336448807.1">
    <property type="nucleotide sequence ID" value="NZ_JBAWKY010000001.1"/>
</dbReference>
<evidence type="ECO:0000313" key="1">
    <source>
        <dbReference type="EMBL" id="MEI4460964.1"/>
    </source>
</evidence>
<evidence type="ECO:0008006" key="3">
    <source>
        <dbReference type="Google" id="ProtNLM"/>
    </source>
</evidence>
<organism evidence="1 2">
    <name type="scientific">Exiguobacterium indicum</name>
    <dbReference type="NCBI Taxonomy" id="296995"/>
    <lineage>
        <taxon>Bacteria</taxon>
        <taxon>Bacillati</taxon>
        <taxon>Bacillota</taxon>
        <taxon>Bacilli</taxon>
        <taxon>Bacillales</taxon>
        <taxon>Bacillales Family XII. Incertae Sedis</taxon>
        <taxon>Exiguobacterium</taxon>
    </lineage>
</organism>